<dbReference type="OrthoDB" id="423921at2"/>
<dbReference type="SUPFAM" id="SSF55729">
    <property type="entry name" value="Acyl-CoA N-acyltransferases (Nat)"/>
    <property type="match status" value="1"/>
</dbReference>
<comment type="caution">
    <text evidence="2">The sequence shown here is derived from an EMBL/GenBank/DDBJ whole genome shotgun (WGS) entry which is preliminary data.</text>
</comment>
<feature type="domain" description="N-acetyltransferase" evidence="1">
    <location>
        <begin position="3"/>
        <end position="151"/>
    </location>
</feature>
<dbReference type="Gene3D" id="3.40.630.30">
    <property type="match status" value="1"/>
</dbReference>
<dbReference type="EMBL" id="SWLG01000007">
    <property type="protein sequence ID" value="TLS37225.1"/>
    <property type="molecule type" value="Genomic_DNA"/>
</dbReference>
<keyword evidence="3" id="KW-1185">Reference proteome</keyword>
<dbReference type="RefSeq" id="WP_138126699.1">
    <property type="nucleotide sequence ID" value="NZ_SWLG01000007.1"/>
</dbReference>
<keyword evidence="2" id="KW-0808">Transferase</keyword>
<name>A0A5R9FC50_9BACL</name>
<dbReference type="InterPro" id="IPR016181">
    <property type="entry name" value="Acyl_CoA_acyltransferase"/>
</dbReference>
<dbReference type="Pfam" id="PF13302">
    <property type="entry name" value="Acetyltransf_3"/>
    <property type="match status" value="1"/>
</dbReference>
<dbReference type="InterPro" id="IPR000182">
    <property type="entry name" value="GNAT_dom"/>
</dbReference>
<dbReference type="AlphaFoldDB" id="A0A5R9FC50"/>
<dbReference type="PANTHER" id="PTHR43792">
    <property type="entry name" value="GNAT FAMILY, PUTATIVE (AFU_ORTHOLOGUE AFUA_3G00765)-RELATED-RELATED"/>
    <property type="match status" value="1"/>
</dbReference>
<dbReference type="Proteomes" id="UP000308230">
    <property type="component" value="Unassembled WGS sequence"/>
</dbReference>
<dbReference type="GO" id="GO:0016747">
    <property type="term" value="F:acyltransferase activity, transferring groups other than amino-acyl groups"/>
    <property type="evidence" value="ECO:0007669"/>
    <property type="project" value="InterPro"/>
</dbReference>
<dbReference type="PROSITE" id="PS51186">
    <property type="entry name" value="GNAT"/>
    <property type="match status" value="1"/>
</dbReference>
<gene>
    <name evidence="2" type="ORF">FCL54_11920</name>
</gene>
<evidence type="ECO:0000313" key="2">
    <source>
        <dbReference type="EMBL" id="TLS37225.1"/>
    </source>
</evidence>
<protein>
    <submittedName>
        <fullName evidence="2">GNAT family N-acetyltransferase</fullName>
    </submittedName>
</protein>
<organism evidence="2 3">
    <name type="scientific">Exobacillus caeni</name>
    <dbReference type="NCBI Taxonomy" id="2574798"/>
    <lineage>
        <taxon>Bacteria</taxon>
        <taxon>Bacillati</taxon>
        <taxon>Bacillota</taxon>
        <taxon>Bacilli</taxon>
        <taxon>Bacillales</taxon>
        <taxon>Guptibacillaceae</taxon>
        <taxon>Exobacillus</taxon>
    </lineage>
</organism>
<evidence type="ECO:0000259" key="1">
    <source>
        <dbReference type="PROSITE" id="PS51186"/>
    </source>
</evidence>
<reference evidence="2 3" key="1">
    <citation type="submission" date="2019-04" db="EMBL/GenBank/DDBJ databases">
        <title>Bacillus caeni sp. nov., a bacterium isolated from mangrove sediment.</title>
        <authorList>
            <person name="Huang H."/>
            <person name="Mo K."/>
            <person name="Hu Y."/>
        </authorList>
    </citation>
    <scope>NUCLEOTIDE SEQUENCE [LARGE SCALE GENOMIC DNA]</scope>
    <source>
        <strain evidence="2 3">HB172195</strain>
    </source>
</reference>
<accession>A0A5R9FC50</accession>
<sequence length="155" mass="17697">MDYTFKHMTQKQAEDIAYNWHYDGEYSFYDITADEEDLEEFLDPDQRGDSTFAVFKNNELEGFFSFKETEQGVVDIGLGMHPDLTGKGNGLSFLKAGIDFAKKKYAPHTFTLAVATFNQRAIKVYEKAGFQPEGNFMQATNGSEYEFLKMRFVAG</sequence>
<evidence type="ECO:0000313" key="3">
    <source>
        <dbReference type="Proteomes" id="UP000308230"/>
    </source>
</evidence>
<proteinExistence type="predicted"/>
<dbReference type="InterPro" id="IPR051531">
    <property type="entry name" value="N-acetyltransferase"/>
</dbReference>